<feature type="region of interest" description="Disordered" evidence="1">
    <location>
        <begin position="17"/>
        <end position="110"/>
    </location>
</feature>
<dbReference type="EMBL" id="LN714476">
    <property type="protein sequence ID" value="CEL64608.1"/>
    <property type="molecule type" value="Genomic_DNA"/>
</dbReference>
<feature type="region of interest" description="Disordered" evidence="1">
    <location>
        <begin position="914"/>
        <end position="934"/>
    </location>
</feature>
<reference evidence="2" key="1">
    <citation type="submission" date="2011-02" db="EMBL/GenBank/DDBJ databases">
        <authorList>
            <person name="Aslett M."/>
        </authorList>
    </citation>
    <scope>NUCLEOTIDE SEQUENCE</scope>
    <source>
        <strain evidence="2">Liverpool</strain>
    </source>
</reference>
<feature type="region of interest" description="Disordered" evidence="1">
    <location>
        <begin position="722"/>
        <end position="741"/>
    </location>
</feature>
<feature type="region of interest" description="Disordered" evidence="1">
    <location>
        <begin position="774"/>
        <end position="837"/>
    </location>
</feature>
<feature type="compositionally biased region" description="Basic and acidic residues" evidence="1">
    <location>
        <begin position="799"/>
        <end position="811"/>
    </location>
</feature>
<dbReference type="VEuPathDB" id="ToxoDB:NCLIV_004940"/>
<feature type="region of interest" description="Disordered" evidence="1">
    <location>
        <begin position="1456"/>
        <end position="1479"/>
    </location>
</feature>
<feature type="compositionally biased region" description="Polar residues" evidence="1">
    <location>
        <begin position="886"/>
        <end position="902"/>
    </location>
</feature>
<feature type="compositionally biased region" description="Polar residues" evidence="1">
    <location>
        <begin position="60"/>
        <end position="71"/>
    </location>
</feature>
<reference evidence="4" key="3">
    <citation type="journal article" date="2012" name="PLoS Pathog.">
        <title>Comparative genomics of the apicomplexan parasites Toxoplasma gondii and Neospora caninum: Coccidia differing in host range and transmission strategy.</title>
        <authorList>
            <person name="Reid A.J."/>
            <person name="Vermont S.J."/>
            <person name="Cotton J.A."/>
            <person name="Harris D."/>
            <person name="Hill-Cawthorne G.A."/>
            <person name="Konen-Waisman S."/>
            <person name="Latham S.M."/>
            <person name="Mourier T."/>
            <person name="Norton R."/>
            <person name="Quail M.A."/>
            <person name="Sanders M."/>
            <person name="Shanmugam D."/>
            <person name="Sohal A."/>
            <person name="Wasmuth J.D."/>
            <person name="Brunk B."/>
            <person name="Grigg M.E."/>
            <person name="Howard J.C."/>
            <person name="Parkinson J."/>
            <person name="Roos D.S."/>
            <person name="Trees A.J."/>
            <person name="Berriman M."/>
            <person name="Pain A."/>
            <person name="Wastling J.M."/>
        </authorList>
    </citation>
    <scope>NUCLEOTIDE SEQUENCE [LARGE SCALE GENOMIC DNA]</scope>
    <source>
        <strain evidence="4">Liverpool</strain>
    </source>
</reference>
<feature type="compositionally biased region" description="Basic and acidic residues" evidence="1">
    <location>
        <begin position="281"/>
        <end position="295"/>
    </location>
</feature>
<dbReference type="eggNOG" id="ENOG502QZ3P">
    <property type="taxonomic scope" value="Eukaryota"/>
</dbReference>
<name>F0V8H7_NEOCL</name>
<accession>F0V8H7</accession>
<reference evidence="2" key="2">
    <citation type="submission" date="2011-03" db="EMBL/GenBank/DDBJ databases">
        <title>Comparative genomics and transcriptomics of Neospora caninum and Toxoplasma gondii.</title>
        <authorList>
            <person name="Reid A.J."/>
            <person name="Sohal A."/>
            <person name="Harris D."/>
            <person name="Quail M."/>
            <person name="Sanders M."/>
            <person name="Berriman M."/>
            <person name="Wastling J.M."/>
            <person name="Pain A."/>
        </authorList>
    </citation>
    <scope>NUCLEOTIDE SEQUENCE</scope>
    <source>
        <strain evidence="2">Liverpool</strain>
    </source>
</reference>
<organism evidence="2 4">
    <name type="scientific">Neospora caninum (strain Liverpool)</name>
    <dbReference type="NCBI Taxonomy" id="572307"/>
    <lineage>
        <taxon>Eukaryota</taxon>
        <taxon>Sar</taxon>
        <taxon>Alveolata</taxon>
        <taxon>Apicomplexa</taxon>
        <taxon>Conoidasida</taxon>
        <taxon>Coccidia</taxon>
        <taxon>Eucoccidiorida</taxon>
        <taxon>Eimeriorina</taxon>
        <taxon>Sarcocystidae</taxon>
        <taxon>Neospora</taxon>
    </lineage>
</organism>
<dbReference type="Proteomes" id="UP000007494">
    <property type="component" value="Chromosome II"/>
</dbReference>
<dbReference type="OMA" id="ACVELMI"/>
<dbReference type="RefSeq" id="XP_003880053.1">
    <property type="nucleotide sequence ID" value="XM_003880004.1"/>
</dbReference>
<evidence type="ECO:0000256" key="1">
    <source>
        <dbReference type="SAM" id="MobiDB-lite"/>
    </source>
</evidence>
<proteinExistence type="predicted"/>
<sequence length="1956" mass="202433">MLPVATPSLQKLRRACDVAKDVARSRESAAEHVPDDPARLSQERKSKDKDEDLSPPGSDTAASTGVFSDSASVEEAREQFSPTTLALQAGHELSDQESTSVEQDKSPSETKKLCVLKGAWTEGDSAELVDDTPRARAGTAFERNDCFVVKDKAAAHAATGAETPAEGCRIVQRVGGETRVSSGGAAHANEANDLEKKFPDSKTATDATQFGPEVHGVQKSMQSPGVETVEGSVPRARGGEQRLVDCQDSVKARHASGTETVGSPEVSREEEEDGGTSAERPSAEMEQTKEADARQARRPNAAVEPGVREEKEPRTLPENAAEPAGRALSAQVLNRECSTHAGNGNQRLRPRLVLRRTGEDGSPTGLQEGSGEATPRAASSPGSRLVRTSSIDEDVFVSVVAAEAATAAAIELQSVDLSHPALSTPRSAGGGIDGRDRHCCGSASPESTCPGSGEDGDSLAVGTGAENVQREAPCSLSVAGSSDSRKRQYPGCTNASETVSRPQSTPGAASPANGLQAGKRSHPETSTGEAWREEALQACFPARHCSCAPRPRVCGCSAHAVKCGSPSSTKEWRTGGCPKEAAACGWGSAATFWGREGTSAQGDSLAVHCPGLSGPGCGAPSRGGARPLERSDQIAWGCWRGERDGFHSAAGGGRFSSWMRAAAEASCSGGGRGRLGDSDRAHGVFAGGDAVEKAYAACARRPELAGAVNGPLSGSSRAAFSTCRANPRSPQVPRATQGRPFRLGPRETAAAAVALADACEDTFLFLGWIPEKQGSKQAKAESATPERAWKNAFHPGAVDGERRGGNRDAWESRVGADFQHGDATDRGVAAGSGNGTLLESWPRTVLESLLETLRGQADERARGRASETPTSPGARSDTDRVLGPSRVSTMDSPLGSANEQSVQASLELHKLLGQSRSPQEETGCPLRTGSAHDRTATGSLEAATGSTDGFGVGSWAKSCYDGRGDAVFQDGPGRVETVTALSRSGDGAEPSMWGPGGVGASRPELHGPRPGARQVRTDEGGAQRAALQTRETNVKKGVRGQPSLQSAQTGCAPIRSLAEARVASLNARLSSPFPSRTVVRRQAHLESVPGLAKPASAGKTSGNQVPESFDSRVAKGGKGPGSLVRARSGGSRRSPSVAPNSRNGHRRAKETSRREKHPDEPGRRSSGSAGTYQRGAIHSGHAPSAPDATQRQLDALHAAAAAVLRSRIEGQKKGQLNGGRSARHSLRTSSAERAGTNSPPSAVSSEGCAAEEDSPARPRSGSQLASEAGQAARVEGHRESSTVPGSSAKGKGLYLPLANESRVGDTDERRSGFMHAPSRGAWRQRHSRMERGQGLPEPNAWSKSSAAGAEKPPLCSPIQAAVLAKEFARNARLGDPRGWKKTERSEAGVNLSSLECLIAGMLPHGGYAGGGEERAAEQVLQACTGNPVPRNKRTVSGALPDAAAAAAAAAAAGKSGVADGAFGGSGQESKENGVDEEHMRKRRKLQFLLGIPCGIKDIEEALQWREPDRLAAGSAPVSAPSGDVSEVEPSKSVDARVLDRTLEGPDDPEEMRGQSVEPPAKQQSGEATPSEVNEQRCVSHVSGREPVLCSSTEPPPPLSLSADPRQVPATELYSHRAHACGAGSLQVGKHEGERSAVFGDPGGTPSGATQAGVESVEAGARVAGVEVRDQKGGEEARVGVVGFSNDLSLLPEESEPTLVSGHDMSAADALSGIVEPTGNAEDGAEADGKPGAGPAWGRGSVLSRVGSGATSLSSLRRFSSRSTVCTAGSFSRASSTTTSTYDLSPVASRILSGWSGSITCPEKGGDCGEASLLASDVSSLLGGAAETSPASEGTPDGRAVGAHPPLTIDLSGSKTMCLEGALSDAGGNVEDEEAGEKTCGSEDSRTTAACVELMIEMFQAVGEEAVVAAAASFLERAETDDLGSQWEEAEDREAGSQWMQAPGESRTSQQDVSVRM</sequence>
<feature type="region of interest" description="Disordered" evidence="1">
    <location>
        <begin position="179"/>
        <end position="386"/>
    </location>
</feature>
<feature type="compositionally biased region" description="Low complexity" evidence="1">
    <location>
        <begin position="1124"/>
        <end position="1139"/>
    </location>
</feature>
<evidence type="ECO:0000313" key="2">
    <source>
        <dbReference type="EMBL" id="CBZ50018.1"/>
    </source>
</evidence>
<feature type="compositionally biased region" description="Polar residues" evidence="1">
    <location>
        <begin position="1561"/>
        <end position="1572"/>
    </location>
</feature>
<feature type="compositionally biased region" description="Basic and acidic residues" evidence="1">
    <location>
        <begin position="17"/>
        <end position="52"/>
    </location>
</feature>
<feature type="compositionally biased region" description="Polar residues" evidence="1">
    <location>
        <begin position="1945"/>
        <end position="1956"/>
    </location>
</feature>
<feature type="compositionally biased region" description="Basic and acidic residues" evidence="1">
    <location>
        <begin position="1302"/>
        <end position="1311"/>
    </location>
</feature>
<dbReference type="EMBL" id="FR823382">
    <property type="protein sequence ID" value="CBZ50018.1"/>
    <property type="molecule type" value="Genomic_DNA"/>
</dbReference>
<reference evidence="3" key="4">
    <citation type="journal article" date="2015" name="PLoS ONE">
        <title>Comprehensive Evaluation of Toxoplasma gondii VEG and Neospora caninum LIV Genomes with Tachyzoite Stage Transcriptome and Proteome Defines Novel Transcript Features.</title>
        <authorList>
            <person name="Ramaprasad A."/>
            <person name="Mourier T."/>
            <person name="Naeem R."/>
            <person name="Malas T.B."/>
            <person name="Moussa E."/>
            <person name="Panigrahi A."/>
            <person name="Vermont S.J."/>
            <person name="Otto T.D."/>
            <person name="Wastling J."/>
            <person name="Pain A."/>
        </authorList>
    </citation>
    <scope>NUCLEOTIDE SEQUENCE</scope>
    <source>
        <strain evidence="3">Liverpool</strain>
    </source>
</reference>
<feature type="compositionally biased region" description="Basic and acidic residues" evidence="1">
    <location>
        <begin position="1468"/>
        <end position="1479"/>
    </location>
</feature>
<protein>
    <submittedName>
        <fullName evidence="2">Proteophosphoglycan ppg4, related</fullName>
    </submittedName>
</protein>
<dbReference type="OrthoDB" id="331100at2759"/>
<feature type="compositionally biased region" description="Basic and acidic residues" evidence="1">
    <location>
        <begin position="1528"/>
        <end position="1543"/>
    </location>
</feature>
<feature type="region of interest" description="Disordered" evidence="1">
    <location>
        <begin position="982"/>
        <end position="1021"/>
    </location>
</feature>
<feature type="compositionally biased region" description="Basic and acidic residues" evidence="1">
    <location>
        <begin position="1149"/>
        <end position="1163"/>
    </location>
</feature>
<feature type="region of interest" description="Disordered" evidence="1">
    <location>
        <begin position="1512"/>
        <end position="1604"/>
    </location>
</feature>
<gene>
    <name evidence="3" type="ORF">BN1204_004940</name>
    <name evidence="2" type="ORF">NCLIV_004940</name>
</gene>
<dbReference type="GeneID" id="13446076"/>
<feature type="region of interest" description="Disordered" evidence="1">
    <location>
        <begin position="1209"/>
        <end position="1352"/>
    </location>
</feature>
<feature type="region of interest" description="Disordered" evidence="1">
    <location>
        <begin position="420"/>
        <end position="529"/>
    </location>
</feature>
<feature type="region of interest" description="Disordered" evidence="1">
    <location>
        <begin position="1918"/>
        <end position="1956"/>
    </location>
</feature>
<feature type="region of interest" description="Disordered" evidence="1">
    <location>
        <begin position="1714"/>
        <end position="1739"/>
    </location>
</feature>
<feature type="region of interest" description="Disordered" evidence="1">
    <location>
        <begin position="855"/>
        <end position="902"/>
    </location>
</feature>
<feature type="compositionally biased region" description="Basic and acidic residues" evidence="1">
    <location>
        <begin position="856"/>
        <end position="865"/>
    </location>
</feature>
<feature type="compositionally biased region" description="Polar residues" evidence="1">
    <location>
        <begin position="1227"/>
        <end position="1244"/>
    </location>
</feature>
<evidence type="ECO:0000313" key="4">
    <source>
        <dbReference type="Proteomes" id="UP000007494"/>
    </source>
</evidence>
<feature type="compositionally biased region" description="Basic and acidic residues" evidence="1">
    <location>
        <begin position="237"/>
        <end position="251"/>
    </location>
</feature>
<evidence type="ECO:0000313" key="3">
    <source>
        <dbReference type="EMBL" id="CEL64608.1"/>
    </source>
</evidence>
<feature type="compositionally biased region" description="Basic and acidic residues" evidence="1">
    <location>
        <begin position="306"/>
        <end position="315"/>
    </location>
</feature>
<keyword evidence="4" id="KW-1185">Reference proteome</keyword>
<feature type="compositionally biased region" description="Low complexity" evidence="1">
    <location>
        <begin position="1512"/>
        <end position="1522"/>
    </location>
</feature>
<feature type="compositionally biased region" description="Polar residues" evidence="1">
    <location>
        <begin position="491"/>
        <end position="507"/>
    </location>
</feature>
<dbReference type="InParanoid" id="F0V8H7"/>
<feature type="region of interest" description="Disordered" evidence="1">
    <location>
        <begin position="1080"/>
        <end position="1189"/>
    </location>
</feature>
<feature type="region of interest" description="Disordered" evidence="1">
    <location>
        <begin position="1823"/>
        <end position="1844"/>
    </location>
</feature>